<dbReference type="Proteomes" id="UP000738359">
    <property type="component" value="Unassembled WGS sequence"/>
</dbReference>
<feature type="compositionally biased region" description="Polar residues" evidence="1">
    <location>
        <begin position="65"/>
        <end position="82"/>
    </location>
</feature>
<name>A0A9P6IPM8_MORAP</name>
<dbReference type="OrthoDB" id="2444654at2759"/>
<feature type="region of interest" description="Disordered" evidence="1">
    <location>
        <begin position="59"/>
        <end position="82"/>
    </location>
</feature>
<evidence type="ECO:0000313" key="2">
    <source>
        <dbReference type="EMBL" id="KAF9943676.1"/>
    </source>
</evidence>
<dbReference type="EMBL" id="JAAAHY010002987">
    <property type="protein sequence ID" value="KAF9943676.1"/>
    <property type="molecule type" value="Genomic_DNA"/>
</dbReference>
<accession>A0A9P6IPM8</accession>
<sequence length="82" mass="8586">MSQQVGEPIVDVQKVVTVLPDGRKVTKTIKKITHSYQVQVPAGAPVPEGAHLISTVASDAPLDAQSGNGHSAQPSQQSYHSS</sequence>
<evidence type="ECO:0000313" key="3">
    <source>
        <dbReference type="Proteomes" id="UP000738359"/>
    </source>
</evidence>
<evidence type="ECO:0000256" key="1">
    <source>
        <dbReference type="SAM" id="MobiDB-lite"/>
    </source>
</evidence>
<organism evidence="2 3">
    <name type="scientific">Mortierella alpina</name>
    <name type="common">Oleaginous fungus</name>
    <name type="synonym">Mortierella renispora</name>
    <dbReference type="NCBI Taxonomy" id="64518"/>
    <lineage>
        <taxon>Eukaryota</taxon>
        <taxon>Fungi</taxon>
        <taxon>Fungi incertae sedis</taxon>
        <taxon>Mucoromycota</taxon>
        <taxon>Mortierellomycotina</taxon>
        <taxon>Mortierellomycetes</taxon>
        <taxon>Mortierellales</taxon>
        <taxon>Mortierellaceae</taxon>
        <taxon>Mortierella</taxon>
    </lineage>
</organism>
<reference evidence="2" key="1">
    <citation type="journal article" date="2020" name="Fungal Divers.">
        <title>Resolving the Mortierellaceae phylogeny through synthesis of multi-gene phylogenetics and phylogenomics.</title>
        <authorList>
            <person name="Vandepol N."/>
            <person name="Liber J."/>
            <person name="Desiro A."/>
            <person name="Na H."/>
            <person name="Kennedy M."/>
            <person name="Barry K."/>
            <person name="Grigoriev I.V."/>
            <person name="Miller A.N."/>
            <person name="O'Donnell K."/>
            <person name="Stajich J.E."/>
            <person name="Bonito G."/>
        </authorList>
    </citation>
    <scope>NUCLEOTIDE SEQUENCE</scope>
    <source>
        <strain evidence="2">CK1249</strain>
    </source>
</reference>
<comment type="caution">
    <text evidence="2">The sequence shown here is derived from an EMBL/GenBank/DDBJ whole genome shotgun (WGS) entry which is preliminary data.</text>
</comment>
<feature type="non-terminal residue" evidence="2">
    <location>
        <position position="82"/>
    </location>
</feature>
<dbReference type="AlphaFoldDB" id="A0A9P6IPM8"/>
<proteinExistence type="predicted"/>
<keyword evidence="3" id="KW-1185">Reference proteome</keyword>
<protein>
    <submittedName>
        <fullName evidence="2">Uncharacterized protein</fullName>
    </submittedName>
</protein>
<gene>
    <name evidence="2" type="ORF">BGZ70_005585</name>
</gene>